<evidence type="ECO:0000256" key="3">
    <source>
        <dbReference type="ARBA" id="ARBA00022490"/>
    </source>
</evidence>
<protein>
    <submittedName>
        <fullName evidence="13">Type III secretion system ATPase (Flagellum-specific ATP synthase)</fullName>
        <ecNumber evidence="13">3.6.3.14</ecNumber>
    </submittedName>
</protein>
<dbReference type="NCBIfam" id="TIGR01026">
    <property type="entry name" value="fliI_yscN"/>
    <property type="match status" value="1"/>
</dbReference>
<dbReference type="GO" id="GO:0005524">
    <property type="term" value="F:ATP binding"/>
    <property type="evidence" value="ECO:0007669"/>
    <property type="project" value="UniProtKB-KW"/>
</dbReference>
<dbReference type="AlphaFoldDB" id="G2J8Y0"/>
<dbReference type="InterPro" id="IPR050053">
    <property type="entry name" value="ATPase_alpha/beta_chains"/>
</dbReference>
<accession>G2J8Y0</accession>
<evidence type="ECO:0000256" key="7">
    <source>
        <dbReference type="ARBA" id="ARBA00022967"/>
    </source>
</evidence>
<dbReference type="GO" id="GO:0030257">
    <property type="term" value="C:type III protein secretion system complex"/>
    <property type="evidence" value="ECO:0007669"/>
    <property type="project" value="InterPro"/>
</dbReference>
<dbReference type="PANTHER" id="PTHR15184">
    <property type="entry name" value="ATP SYNTHASE"/>
    <property type="match status" value="1"/>
</dbReference>
<dbReference type="PROSITE" id="PS00152">
    <property type="entry name" value="ATPASE_ALPHA_BETA"/>
    <property type="match status" value="1"/>
</dbReference>
<dbReference type="InterPro" id="IPR040627">
    <property type="entry name" value="T3SS_ATPase_C"/>
</dbReference>
<evidence type="ECO:0000256" key="4">
    <source>
        <dbReference type="ARBA" id="ARBA00022741"/>
    </source>
</evidence>
<dbReference type="Gene3D" id="2.40.30.20">
    <property type="match status" value="1"/>
</dbReference>
<dbReference type="EMBL" id="CAFB01000038">
    <property type="protein sequence ID" value="CCD29227.1"/>
    <property type="molecule type" value="Genomic_DNA"/>
</dbReference>
<dbReference type="InterPro" id="IPR000194">
    <property type="entry name" value="ATPase_F1/V1/A1_a/bsu_nucl-bd"/>
</dbReference>
<dbReference type="GO" id="GO:0016887">
    <property type="term" value="F:ATP hydrolysis activity"/>
    <property type="evidence" value="ECO:0007669"/>
    <property type="project" value="InterPro"/>
</dbReference>
<proteinExistence type="predicted"/>
<keyword evidence="6" id="KW-0653">Protein transport</keyword>
<comment type="catalytic activity">
    <reaction evidence="11">
        <text>ATP + H2O + cellular proteinSide 1 = ADP + phosphate + cellular proteinSide 2.</text>
        <dbReference type="EC" id="7.4.2.8"/>
    </reaction>
</comment>
<evidence type="ECO:0000256" key="5">
    <source>
        <dbReference type="ARBA" id="ARBA00022840"/>
    </source>
</evidence>
<dbReference type="Gene3D" id="1.20.1270.330">
    <property type="match status" value="1"/>
</dbReference>
<evidence type="ECO:0000256" key="11">
    <source>
        <dbReference type="ARBA" id="ARBA00034006"/>
    </source>
</evidence>
<dbReference type="Pfam" id="PF00006">
    <property type="entry name" value="ATP-synt_ab"/>
    <property type="match status" value="1"/>
</dbReference>
<dbReference type="GO" id="GO:0030254">
    <property type="term" value="P:protein secretion by the type III secretion system"/>
    <property type="evidence" value="ECO:0007669"/>
    <property type="project" value="InterPro"/>
</dbReference>
<keyword evidence="10" id="KW-0139">CF(1)</keyword>
<dbReference type="SUPFAM" id="SSF52540">
    <property type="entry name" value="P-loop containing nucleoside triphosphate hydrolases"/>
    <property type="match status" value="1"/>
</dbReference>
<feature type="domain" description="AAA+ ATPase" evidence="12">
    <location>
        <begin position="164"/>
        <end position="345"/>
    </location>
</feature>
<dbReference type="InterPro" id="IPR005714">
    <property type="entry name" value="ATPase_T3SS_FliI/YscN"/>
</dbReference>
<dbReference type="FunFam" id="3.40.50.12240:FF:000002">
    <property type="entry name" value="Flagellum-specific ATP synthase FliI"/>
    <property type="match status" value="1"/>
</dbReference>
<dbReference type="Proteomes" id="UP000054051">
    <property type="component" value="Unassembled WGS sequence"/>
</dbReference>
<dbReference type="GO" id="GO:0045259">
    <property type="term" value="C:proton-transporting ATP synthase complex"/>
    <property type="evidence" value="ECO:0007669"/>
    <property type="project" value="UniProtKB-KW"/>
</dbReference>
<evidence type="ECO:0000256" key="9">
    <source>
        <dbReference type="ARBA" id="ARBA00023136"/>
    </source>
</evidence>
<evidence type="ECO:0000256" key="10">
    <source>
        <dbReference type="ARBA" id="ARBA00023196"/>
    </source>
</evidence>
<reference evidence="13 14" key="1">
    <citation type="submission" date="2011-08" db="EMBL/GenBank/DDBJ databases">
        <title>The genome of the obligate endobacterium of an arbuscular mycorrhizal fungus reveals an interphylum network of nutritional interactions.</title>
        <authorList>
            <person name="Ghignone S."/>
            <person name="Salvioli A."/>
            <person name="Anca I."/>
            <person name="Lumini E."/>
            <person name="Ortu G."/>
            <person name="Petiti L."/>
            <person name="Cruveiller S."/>
            <person name="Bianciotto V."/>
            <person name="Piffanelli P."/>
            <person name="Lanfranco L."/>
            <person name="Bonfante P."/>
        </authorList>
    </citation>
    <scope>NUCLEOTIDE SEQUENCE [LARGE SCALE GENOMIC DNA]</scope>
    <source>
        <strain evidence="13 14">BEG34</strain>
    </source>
</reference>
<dbReference type="InterPro" id="IPR003593">
    <property type="entry name" value="AAA+_ATPase"/>
</dbReference>
<evidence type="ECO:0000256" key="6">
    <source>
        <dbReference type="ARBA" id="ARBA00022927"/>
    </source>
</evidence>
<dbReference type="EC" id="3.6.3.14" evidence="13"/>
<comment type="caution">
    <text evidence="13">The sequence shown here is derived from an EMBL/GenBank/DDBJ whole genome shotgun (WGS) entry which is preliminary data.</text>
</comment>
<dbReference type="Gene3D" id="3.40.50.300">
    <property type="entry name" value="P-loop containing nucleotide triphosphate hydrolases"/>
    <property type="match status" value="1"/>
</dbReference>
<evidence type="ECO:0000256" key="1">
    <source>
        <dbReference type="ARBA" id="ARBA00004496"/>
    </source>
</evidence>
<evidence type="ECO:0000259" key="12">
    <source>
        <dbReference type="SMART" id="SM00382"/>
    </source>
</evidence>
<dbReference type="STRING" id="1070319.CAGGBEG34_210095"/>
<keyword evidence="5" id="KW-0067">ATP-binding</keyword>
<comment type="subcellular location">
    <subcellularLocation>
        <location evidence="1">Cytoplasm</location>
    </subcellularLocation>
</comment>
<dbReference type="GO" id="GO:0008564">
    <property type="term" value="F:protein-exporting ATPase activity"/>
    <property type="evidence" value="ECO:0007669"/>
    <property type="project" value="UniProtKB-EC"/>
</dbReference>
<dbReference type="eggNOG" id="COG1157">
    <property type="taxonomic scope" value="Bacteria"/>
</dbReference>
<dbReference type="SMART" id="SM00382">
    <property type="entry name" value="AAA"/>
    <property type="match status" value="1"/>
</dbReference>
<dbReference type="InterPro" id="IPR020003">
    <property type="entry name" value="ATPase_a/bsu_AS"/>
</dbReference>
<keyword evidence="2" id="KW-0813">Transport</keyword>
<keyword evidence="7" id="KW-1278">Translocase</keyword>
<keyword evidence="13" id="KW-0378">Hydrolase</keyword>
<sequence length="452" mass="48863">MPDLERLAQQLAQRLDAHAVMNASGARSIGAVRRVNPTVLHARLPGAQLGELCQVGAQGLRAEVIGLHEETVILSPFEEPLGIACGADVERLGRPLEIELGEHLIGAVLDGFGRVLRASSATVSGARSRRSIVANPPDPLARPLVHEPLLFSVRAIDALLTCGKGQRIGLFSAAGVGKSTLLGMMMHGNLADVVILALVGERGREVREFIDRVFDETMRARAIIIVATSDKPALERYKAAYTATTIAEYFREQGKDVLLLFDSITRYARAARQLAIAAGEPMSANGWPPGVFAALPRLLERAGPTACGSITGVYTVLVEGDNMNEPVADEVRSILDGHIILSRALAERHHYPAIDVRASISRVMPHVAPSDLQQHAAKLRRLLARYDEIDLLVRVGEYQRGFDAEADEALDRRAAIERFLCQPTAESADLDRLQATLQRVVQEPVAAAPAAE</sequence>
<dbReference type="InterPro" id="IPR004100">
    <property type="entry name" value="ATPase_F1/V1/A1_a/bsu_N"/>
</dbReference>
<keyword evidence="10" id="KW-0066">ATP synthesis</keyword>
<name>G2J8Y0_9BURK</name>
<dbReference type="GO" id="GO:0046933">
    <property type="term" value="F:proton-transporting ATP synthase activity, rotational mechanism"/>
    <property type="evidence" value="ECO:0007669"/>
    <property type="project" value="TreeGrafter"/>
</dbReference>
<evidence type="ECO:0000256" key="2">
    <source>
        <dbReference type="ARBA" id="ARBA00022448"/>
    </source>
</evidence>
<dbReference type="InterPro" id="IPR023366">
    <property type="entry name" value="ATP_synth_asu-like_sf"/>
</dbReference>
<organism evidence="13 14">
    <name type="scientific">Candidatus Glomeribacter gigasporarum BEG34</name>
    <dbReference type="NCBI Taxonomy" id="1070319"/>
    <lineage>
        <taxon>Bacteria</taxon>
        <taxon>Pseudomonadati</taxon>
        <taxon>Pseudomonadota</taxon>
        <taxon>Betaproteobacteria</taxon>
        <taxon>Burkholderiales</taxon>
        <taxon>Burkholderiaceae</taxon>
        <taxon>Candidatus Glomeribacter</taxon>
    </lineage>
</organism>
<keyword evidence="9" id="KW-0472">Membrane</keyword>
<evidence type="ECO:0000313" key="13">
    <source>
        <dbReference type="EMBL" id="CCD29227.1"/>
    </source>
</evidence>
<dbReference type="PANTHER" id="PTHR15184:SF62">
    <property type="entry name" value="SPI-2 TYPE 3 SECRETION SYSTEM ATPASE"/>
    <property type="match status" value="1"/>
</dbReference>
<dbReference type="CDD" id="cd18117">
    <property type="entry name" value="ATP-synt_flagellum-secretory_path_III_N"/>
    <property type="match status" value="1"/>
</dbReference>
<keyword evidence="8" id="KW-0406">Ion transport</keyword>
<keyword evidence="14" id="KW-1185">Reference proteome</keyword>
<dbReference type="GO" id="GO:0005737">
    <property type="term" value="C:cytoplasm"/>
    <property type="evidence" value="ECO:0007669"/>
    <property type="project" value="UniProtKB-SubCell"/>
</dbReference>
<dbReference type="Pfam" id="PF18269">
    <property type="entry name" value="T3SS_ATPase_C"/>
    <property type="match status" value="1"/>
</dbReference>
<dbReference type="InterPro" id="IPR027417">
    <property type="entry name" value="P-loop_NTPase"/>
</dbReference>
<gene>
    <name evidence="13" type="primary">fliI</name>
    <name evidence="13" type="ORF">CAGGBEG34_210095</name>
</gene>
<keyword evidence="3" id="KW-0963">Cytoplasm</keyword>
<evidence type="ECO:0000313" key="14">
    <source>
        <dbReference type="Proteomes" id="UP000054051"/>
    </source>
</evidence>
<evidence type="ECO:0000256" key="8">
    <source>
        <dbReference type="ARBA" id="ARBA00023065"/>
    </source>
</evidence>
<dbReference type="Pfam" id="PF02874">
    <property type="entry name" value="ATP-synt_ab_N"/>
    <property type="match status" value="1"/>
</dbReference>
<dbReference type="CDD" id="cd01136">
    <property type="entry name" value="ATPase_flagellum-secretory_path_III"/>
    <property type="match status" value="1"/>
</dbReference>
<keyword evidence="4" id="KW-0547">Nucleotide-binding</keyword>